<comment type="function">
    <text evidence="3">Catalyzes the formation of 4-diphosphocytidyl-2-C-methyl-D-erythritol from CTP and 2-C-methyl-D-erythritol 4-phosphate (MEP).</text>
</comment>
<feature type="site" description="Positions MEP for the nucleophilic attack" evidence="3">
    <location>
        <position position="158"/>
    </location>
</feature>
<evidence type="ECO:0000256" key="1">
    <source>
        <dbReference type="ARBA" id="ARBA00022679"/>
    </source>
</evidence>
<comment type="pathway">
    <text evidence="3">Isoprenoid biosynthesis; isopentenyl diphosphate biosynthesis via DXP pathway; isopentenyl diphosphate from 1-deoxy-D-xylulose 5-phosphate: step 2/6.</text>
</comment>
<dbReference type="EMBL" id="QGGB01000011">
    <property type="protein sequence ID" value="PWN05228.1"/>
    <property type="molecule type" value="Genomic_DNA"/>
</dbReference>
<dbReference type="InterPro" id="IPR029044">
    <property type="entry name" value="Nucleotide-diphossugar_trans"/>
</dbReference>
<dbReference type="SUPFAM" id="SSF53448">
    <property type="entry name" value="Nucleotide-diphospho-sugar transferases"/>
    <property type="match status" value="1"/>
</dbReference>
<organism evidence="4 5">
    <name type="scientific">Rhodohalobacter mucosus</name>
    <dbReference type="NCBI Taxonomy" id="2079485"/>
    <lineage>
        <taxon>Bacteria</taxon>
        <taxon>Pseudomonadati</taxon>
        <taxon>Balneolota</taxon>
        <taxon>Balneolia</taxon>
        <taxon>Balneolales</taxon>
        <taxon>Balneolaceae</taxon>
        <taxon>Rhodohalobacter</taxon>
    </lineage>
</organism>
<dbReference type="Gene3D" id="3.90.550.10">
    <property type="entry name" value="Spore Coat Polysaccharide Biosynthesis Protein SpsA, Chain A"/>
    <property type="match status" value="1"/>
</dbReference>
<dbReference type="AlphaFoldDB" id="A0A316TN80"/>
<comment type="catalytic activity">
    <reaction evidence="3">
        <text>2-C-methyl-D-erythritol 4-phosphate + CTP + H(+) = 4-CDP-2-C-methyl-D-erythritol + diphosphate</text>
        <dbReference type="Rhea" id="RHEA:13429"/>
        <dbReference type="ChEBI" id="CHEBI:15378"/>
        <dbReference type="ChEBI" id="CHEBI:33019"/>
        <dbReference type="ChEBI" id="CHEBI:37563"/>
        <dbReference type="ChEBI" id="CHEBI:57823"/>
        <dbReference type="ChEBI" id="CHEBI:58262"/>
        <dbReference type="EC" id="2.7.7.60"/>
    </reaction>
</comment>
<dbReference type="UniPathway" id="UPA00056">
    <property type="reaction ID" value="UER00093"/>
</dbReference>
<dbReference type="CDD" id="cd02516">
    <property type="entry name" value="CDP-ME_synthetase"/>
    <property type="match status" value="1"/>
</dbReference>
<dbReference type="FunFam" id="3.90.550.10:FF:000003">
    <property type="entry name" value="2-C-methyl-D-erythritol 4-phosphate cytidylyltransferase"/>
    <property type="match status" value="1"/>
</dbReference>
<keyword evidence="3" id="KW-0414">Isoprene biosynthesis</keyword>
<keyword evidence="5" id="KW-1185">Reference proteome</keyword>
<evidence type="ECO:0000256" key="3">
    <source>
        <dbReference type="HAMAP-Rule" id="MF_00108"/>
    </source>
</evidence>
<dbReference type="HAMAP" id="MF_00108">
    <property type="entry name" value="IspD"/>
    <property type="match status" value="1"/>
</dbReference>
<evidence type="ECO:0000313" key="5">
    <source>
        <dbReference type="Proteomes" id="UP000245533"/>
    </source>
</evidence>
<sequence length="233" mass="25951">MGKETRLALIVPAAGSGERLGKKIPKPYLTISGKTILEHTLRKFSPLPELEEVVVSTSPEYRERTERILDELFPDKSTRVVQGGAERQDSIRNALNTLSERVGLVAVHDAVRPFIETSFIRLCIEEADSRGAAIIAVPAKDTIKVSDPSGCIQSTPDRKNLWQAQTPQIFKVSVLRKAYEAALEENVLGTDDASLVERIGEPVYLIEGNRENFKITYPLDLRLAEWLLDEAAR</sequence>
<dbReference type="InterPro" id="IPR034683">
    <property type="entry name" value="IspD/TarI"/>
</dbReference>
<feature type="site" description="Transition state stabilizer" evidence="3">
    <location>
        <position position="26"/>
    </location>
</feature>
<protein>
    <recommendedName>
        <fullName evidence="3">2-C-methyl-D-erythritol 4-phosphate cytidylyltransferase</fullName>
        <ecNumber evidence="3">2.7.7.60</ecNumber>
    </recommendedName>
    <alternativeName>
        <fullName evidence="3">4-diphosphocytidyl-2C-methyl-D-erythritol synthase</fullName>
    </alternativeName>
    <alternativeName>
        <fullName evidence="3">MEP cytidylyltransferase</fullName>
        <shortName evidence="3">MCT</shortName>
    </alternativeName>
</protein>
<dbReference type="GO" id="GO:0019288">
    <property type="term" value="P:isopentenyl diphosphate biosynthetic process, methylerythritol 4-phosphate pathway"/>
    <property type="evidence" value="ECO:0007669"/>
    <property type="project" value="UniProtKB-UniRule"/>
</dbReference>
<keyword evidence="1 3" id="KW-0808">Transferase</keyword>
<dbReference type="GO" id="GO:0050518">
    <property type="term" value="F:2-C-methyl-D-erythritol 4-phosphate cytidylyltransferase activity"/>
    <property type="evidence" value="ECO:0007669"/>
    <property type="project" value="UniProtKB-UniRule"/>
</dbReference>
<name>A0A316TN80_9BACT</name>
<dbReference type="Pfam" id="PF01128">
    <property type="entry name" value="IspD"/>
    <property type="match status" value="1"/>
</dbReference>
<evidence type="ECO:0000256" key="2">
    <source>
        <dbReference type="ARBA" id="ARBA00022695"/>
    </source>
</evidence>
<dbReference type="Proteomes" id="UP000245533">
    <property type="component" value="Unassembled WGS sequence"/>
</dbReference>
<reference evidence="4 5" key="1">
    <citation type="submission" date="2018-05" db="EMBL/GenBank/DDBJ databases">
        <title>Rhodohalobacter halophilus gen. nov., sp. nov., a moderately halophilic member of the family Balneolaceae.</title>
        <authorList>
            <person name="Liu Z.-W."/>
        </authorList>
    </citation>
    <scope>NUCLEOTIDE SEQUENCE [LARGE SCALE GENOMIC DNA]</scope>
    <source>
        <strain evidence="4 5">8A47</strain>
    </source>
</reference>
<dbReference type="InterPro" id="IPR001228">
    <property type="entry name" value="IspD"/>
</dbReference>
<feature type="site" description="Transition state stabilizer" evidence="3">
    <location>
        <position position="19"/>
    </location>
</feature>
<dbReference type="NCBIfam" id="TIGR00453">
    <property type="entry name" value="ispD"/>
    <property type="match status" value="1"/>
</dbReference>
<evidence type="ECO:0000313" key="4">
    <source>
        <dbReference type="EMBL" id="PWN05228.1"/>
    </source>
</evidence>
<feature type="site" description="Positions MEP for the nucleophilic attack" evidence="3">
    <location>
        <position position="214"/>
    </location>
</feature>
<dbReference type="OrthoDB" id="9806837at2"/>
<gene>
    <name evidence="3 4" type="primary">ispD</name>
    <name evidence="4" type="ORF">DDZ15_16005</name>
</gene>
<keyword evidence="2 3" id="KW-0548">Nucleotidyltransferase</keyword>
<comment type="similarity">
    <text evidence="3">Belongs to the IspD/TarI cytidylyltransferase family. IspD subfamily.</text>
</comment>
<proteinExistence type="inferred from homology"/>
<dbReference type="RefSeq" id="WP_109648137.1">
    <property type="nucleotide sequence ID" value="NZ_QGGB01000011.1"/>
</dbReference>
<dbReference type="PANTHER" id="PTHR32125:SF4">
    <property type="entry name" value="2-C-METHYL-D-ERYTHRITOL 4-PHOSPHATE CYTIDYLYLTRANSFERASE, CHLOROPLASTIC"/>
    <property type="match status" value="1"/>
</dbReference>
<dbReference type="PANTHER" id="PTHR32125">
    <property type="entry name" value="2-C-METHYL-D-ERYTHRITOL 4-PHOSPHATE CYTIDYLYLTRANSFERASE, CHLOROPLASTIC"/>
    <property type="match status" value="1"/>
</dbReference>
<dbReference type="InterPro" id="IPR050088">
    <property type="entry name" value="IspD/TarI_cytidylyltransf_bact"/>
</dbReference>
<accession>A0A316TN80</accession>
<dbReference type="EC" id="2.7.7.60" evidence="3"/>
<comment type="caution">
    <text evidence="4">The sequence shown here is derived from an EMBL/GenBank/DDBJ whole genome shotgun (WGS) entry which is preliminary data.</text>
</comment>